<dbReference type="InterPro" id="IPR000210">
    <property type="entry name" value="BTB/POZ_dom"/>
</dbReference>
<evidence type="ECO:0000259" key="1">
    <source>
        <dbReference type="PROSITE" id="PS50097"/>
    </source>
</evidence>
<evidence type="ECO:0000313" key="3">
    <source>
        <dbReference type="Proteomes" id="UP000604046"/>
    </source>
</evidence>
<dbReference type="Pfam" id="PF00651">
    <property type="entry name" value="BTB"/>
    <property type="match status" value="1"/>
</dbReference>
<dbReference type="SMART" id="SM00225">
    <property type="entry name" value="BTB"/>
    <property type="match status" value="1"/>
</dbReference>
<feature type="domain" description="BTB" evidence="1">
    <location>
        <begin position="21"/>
        <end position="89"/>
    </location>
</feature>
<dbReference type="CDD" id="cd18186">
    <property type="entry name" value="BTB_POZ_ZBTB_KLHL-like"/>
    <property type="match status" value="1"/>
</dbReference>
<sequence>MANPAKRPRATSPVNGPKAWEDIELVFGGGSSRHASSALLRMCSPVFDRMLGSGMQESQERVIKVEVATRDEFNVLYDLLTPGALSKSINKKHVDALLRLSDYYEIDFVKEACEEVLLQMPVTAQRLLQASKHGLRRQQERSVKQLGQSVDATGLLLLHDESPELLLAVACAMKGYAVCNREEVVNLKVAADAPGALSLKALRSSDMGHPVEVVALRTWTIRLLKERLVEEMGLSYGDVRMWDFFDNKIFATLEDELDAQLHDKRIMDGQPILLEERDNHGNFTFVSALRQNSSST</sequence>
<protein>
    <submittedName>
        <fullName evidence="2">Bath-38 protein</fullName>
    </submittedName>
</protein>
<accession>A0A812NVA3</accession>
<dbReference type="Proteomes" id="UP000604046">
    <property type="component" value="Unassembled WGS sequence"/>
</dbReference>
<comment type="caution">
    <text evidence="2">The sequence shown here is derived from an EMBL/GenBank/DDBJ whole genome shotgun (WGS) entry which is preliminary data.</text>
</comment>
<proteinExistence type="predicted"/>
<dbReference type="EMBL" id="CAJNDS010002085">
    <property type="protein sequence ID" value="CAE7316359.1"/>
    <property type="molecule type" value="Genomic_DNA"/>
</dbReference>
<dbReference type="SUPFAM" id="SSF54695">
    <property type="entry name" value="POZ domain"/>
    <property type="match status" value="1"/>
</dbReference>
<dbReference type="Gene3D" id="3.30.710.10">
    <property type="entry name" value="Potassium Channel Kv1.1, Chain A"/>
    <property type="match status" value="1"/>
</dbReference>
<dbReference type="PROSITE" id="PS50097">
    <property type="entry name" value="BTB"/>
    <property type="match status" value="1"/>
</dbReference>
<reference evidence="2" key="1">
    <citation type="submission" date="2021-02" db="EMBL/GenBank/DDBJ databases">
        <authorList>
            <person name="Dougan E. K."/>
            <person name="Rhodes N."/>
            <person name="Thang M."/>
            <person name="Chan C."/>
        </authorList>
    </citation>
    <scope>NUCLEOTIDE SEQUENCE</scope>
</reference>
<dbReference type="InterPro" id="IPR011333">
    <property type="entry name" value="SKP1/BTB/POZ_sf"/>
</dbReference>
<dbReference type="PANTHER" id="PTHR22744">
    <property type="entry name" value="HELIX LOOP HELIX PROTEIN 21-RELATED"/>
    <property type="match status" value="1"/>
</dbReference>
<evidence type="ECO:0000313" key="2">
    <source>
        <dbReference type="EMBL" id="CAE7316359.1"/>
    </source>
</evidence>
<gene>
    <name evidence="2" type="primary">bath-38</name>
    <name evidence="2" type="ORF">SNAT2548_LOCUS16594</name>
</gene>
<dbReference type="OrthoDB" id="407567at2759"/>
<dbReference type="PANTHER" id="PTHR22744:SF14">
    <property type="entry name" value="BTB DOMAIN-CONTAINING PROTEIN-RELATED"/>
    <property type="match status" value="1"/>
</dbReference>
<dbReference type="Gene3D" id="3.10.20.90">
    <property type="entry name" value="Phosphatidylinositol 3-kinase Catalytic Subunit, Chain A, domain 1"/>
    <property type="match status" value="1"/>
</dbReference>
<name>A0A812NVA3_9DINO</name>
<organism evidence="2 3">
    <name type="scientific">Symbiodinium natans</name>
    <dbReference type="NCBI Taxonomy" id="878477"/>
    <lineage>
        <taxon>Eukaryota</taxon>
        <taxon>Sar</taxon>
        <taxon>Alveolata</taxon>
        <taxon>Dinophyceae</taxon>
        <taxon>Suessiales</taxon>
        <taxon>Symbiodiniaceae</taxon>
        <taxon>Symbiodinium</taxon>
    </lineage>
</organism>
<keyword evidence="3" id="KW-1185">Reference proteome</keyword>
<dbReference type="AlphaFoldDB" id="A0A812NVA3"/>